<evidence type="ECO:0000313" key="11">
    <source>
        <dbReference type="Proteomes" id="UP000319663"/>
    </source>
</evidence>
<sequence>MSSPTLNEDSNGSDPRNSRHSDESTLHSHRGSDLSQYGETDALNPFGDHNEQRDHRDSESNHSEVPNDPNDDTHNADNAGLSAEPVHETPRSHNRVRFRSISSIHGPELSHSRPLASEPLYHQSEDLTEIPLHERSEREEDINPAVTASTDRTPTARNDGEASHYLDVEKQQNSQPTRSRSVKDRFKDAGQVIRQKTVRLGERLGRPLDDGETLSPSYFPEDLDGAREYIPLKRTRTREGGGHGEDHGRGQSSSLSRPHTRLLPSSEAHRLVQGVTQSRANLFRRRRPRSAYSRSGQSTPERPGLGSRPPSFTGGGVLSQLLRLHANQSAPSQSGTDTASVTESEASDSQPPSGTTTPGATTPGTATPKKEKVKWYKNKHRRNQHSIGSLVEAGMNLSSAHLPAGGDLVAAIEQKRPKKKKRRSTRLEDEIRVTVHIAEIIARQGYIIQLCRAFMRYGAPTHRLEEYMQMTAKVLDIEAQFLYLPGCMLMAFDDPSTRTTEFKLVRAAQGVDLGRLADVHNIYKNVIHDIIGVEEASRDLEEIMVKKPRFSKPIVVLAYGVASAAVGPFAFNARPVDMPIIFLLGLLVGFMQNVLSRYSVLYANVFEVTAAILTSFLARAFGSIKVWRDGEKVNLFCFGALAQSSIALILPGFLVLSGSLELQSHQMIAGSIRMVYAMIYSLFLGYGMTVGITLYGMMDSNATKDPTCHDLSVYGNKYAQRIPFVAIYTILLVIVNQGKWKQAPVMVMISVAGYVTNYFSGVRLGPNSEVANTVGAFTIGVLGNLYSRLWHGHAATAILPAIFVLVPSGLSASGSLRSGLAYSEQVENAKHNGSNNATTLSSDSSASSLGLGMVEVAIGISVGLFVAALVVYPLGKRRSGLFSF</sequence>
<evidence type="ECO:0000256" key="7">
    <source>
        <dbReference type="SAM" id="Phobius"/>
    </source>
</evidence>
<comment type="caution">
    <text evidence="10">The sequence shown here is derived from an EMBL/GenBank/DDBJ whole genome shotgun (WGS) entry which is preliminary data.</text>
</comment>
<feature type="transmembrane region" description="Helical" evidence="7">
    <location>
        <begin position="578"/>
        <end position="595"/>
    </location>
</feature>
<dbReference type="PANTHER" id="PTHR31082:SF10">
    <property type="entry name" value="DUF1212 DOMAIN MEMBRANE PROTEIN (AFU_ORTHOLOGUE AFUA_3G01440)"/>
    <property type="match status" value="1"/>
</dbReference>
<feature type="transmembrane region" description="Helical" evidence="7">
    <location>
        <begin position="554"/>
        <end position="572"/>
    </location>
</feature>
<dbReference type="EMBL" id="VIFY01000076">
    <property type="protein sequence ID" value="TQB71708.1"/>
    <property type="molecule type" value="Genomic_DNA"/>
</dbReference>
<feature type="domain" description="Threonine/serine exporter-like N-terminal" evidence="8">
    <location>
        <begin position="446"/>
        <end position="694"/>
    </location>
</feature>
<evidence type="ECO:0000259" key="9">
    <source>
        <dbReference type="Pfam" id="PF12821"/>
    </source>
</evidence>
<dbReference type="Pfam" id="PF12821">
    <property type="entry name" value="ThrE_2"/>
    <property type="match status" value="1"/>
</dbReference>
<comment type="similarity">
    <text evidence="5">Belongs to the ThrE exporter (TC 2.A.79) family.</text>
</comment>
<dbReference type="InterPro" id="IPR010619">
    <property type="entry name" value="ThrE-like_N"/>
</dbReference>
<dbReference type="Proteomes" id="UP000319663">
    <property type="component" value="Unassembled WGS sequence"/>
</dbReference>
<dbReference type="OrthoDB" id="413008at2759"/>
<evidence type="ECO:0000256" key="5">
    <source>
        <dbReference type="ARBA" id="ARBA00034125"/>
    </source>
</evidence>
<feature type="compositionally biased region" description="Basic and acidic residues" evidence="6">
    <location>
        <begin position="48"/>
        <end position="62"/>
    </location>
</feature>
<feature type="compositionally biased region" description="Polar residues" evidence="6">
    <location>
        <begin position="146"/>
        <end position="156"/>
    </location>
</feature>
<feature type="transmembrane region" description="Helical" evidence="7">
    <location>
        <begin position="794"/>
        <end position="812"/>
    </location>
</feature>
<accession>A0A507QVR9</accession>
<evidence type="ECO:0000256" key="2">
    <source>
        <dbReference type="ARBA" id="ARBA00022692"/>
    </source>
</evidence>
<evidence type="ECO:0000256" key="1">
    <source>
        <dbReference type="ARBA" id="ARBA00004141"/>
    </source>
</evidence>
<reference evidence="10 11" key="1">
    <citation type="submission" date="2019-06" db="EMBL/GenBank/DDBJ databases">
        <title>Wine fermentation using esterase from Monascus purpureus.</title>
        <authorList>
            <person name="Geng C."/>
            <person name="Zhang Y."/>
        </authorList>
    </citation>
    <scope>NUCLEOTIDE SEQUENCE [LARGE SCALE GENOMIC DNA]</scope>
    <source>
        <strain evidence="10">HQ1</strain>
    </source>
</reference>
<feature type="compositionally biased region" description="Basic and acidic residues" evidence="6">
    <location>
        <begin position="199"/>
        <end position="209"/>
    </location>
</feature>
<feature type="compositionally biased region" description="Polar residues" evidence="6">
    <location>
        <begin position="326"/>
        <end position="350"/>
    </location>
</feature>
<dbReference type="GO" id="GO:0022857">
    <property type="term" value="F:transmembrane transporter activity"/>
    <property type="evidence" value="ECO:0007669"/>
    <property type="project" value="InterPro"/>
</dbReference>
<gene>
    <name evidence="10" type="ORF">MPDQ_007358</name>
</gene>
<protein>
    <recommendedName>
        <fullName evidence="12">Threonine/serine exporter-like N-terminal domain-containing protein</fullName>
    </recommendedName>
</protein>
<dbReference type="InterPro" id="IPR024528">
    <property type="entry name" value="ThrE_2"/>
</dbReference>
<feature type="region of interest" description="Disordered" evidence="6">
    <location>
        <begin position="1"/>
        <end position="115"/>
    </location>
</feature>
<comment type="subcellular location">
    <subcellularLocation>
        <location evidence="1">Membrane</location>
        <topology evidence="1">Multi-pass membrane protein</topology>
    </subcellularLocation>
</comment>
<name>A0A507QVR9_MONPU</name>
<evidence type="ECO:0000256" key="6">
    <source>
        <dbReference type="SAM" id="MobiDB-lite"/>
    </source>
</evidence>
<dbReference type="PANTHER" id="PTHR31082">
    <property type="entry name" value="PHEROMONE-REGULATED MEMBRANE PROTEIN 10"/>
    <property type="match status" value="1"/>
</dbReference>
<feature type="compositionally biased region" description="Polar residues" evidence="6">
    <location>
        <begin position="1"/>
        <end position="15"/>
    </location>
</feature>
<organism evidence="10 11">
    <name type="scientific">Monascus purpureus</name>
    <name type="common">Red mold</name>
    <name type="synonym">Monascus anka</name>
    <dbReference type="NCBI Taxonomy" id="5098"/>
    <lineage>
        <taxon>Eukaryota</taxon>
        <taxon>Fungi</taxon>
        <taxon>Dikarya</taxon>
        <taxon>Ascomycota</taxon>
        <taxon>Pezizomycotina</taxon>
        <taxon>Eurotiomycetes</taxon>
        <taxon>Eurotiomycetidae</taxon>
        <taxon>Eurotiales</taxon>
        <taxon>Aspergillaceae</taxon>
        <taxon>Monascus</taxon>
    </lineage>
</organism>
<keyword evidence="2 7" id="KW-0812">Transmembrane</keyword>
<feature type="region of interest" description="Disordered" evidence="6">
    <location>
        <begin position="132"/>
        <end position="379"/>
    </location>
</feature>
<feature type="transmembrane region" description="Helical" evidence="7">
    <location>
        <begin position="849"/>
        <end position="874"/>
    </location>
</feature>
<evidence type="ECO:0000313" key="10">
    <source>
        <dbReference type="EMBL" id="TQB71708.1"/>
    </source>
</evidence>
<feature type="compositionally biased region" description="Basic and acidic residues" evidence="6">
    <location>
        <begin position="16"/>
        <end position="32"/>
    </location>
</feature>
<dbReference type="InterPro" id="IPR051361">
    <property type="entry name" value="ThrE/Ser_Exporter"/>
</dbReference>
<feature type="compositionally biased region" description="Low complexity" evidence="6">
    <location>
        <begin position="351"/>
        <end position="367"/>
    </location>
</feature>
<feature type="domain" description="Threonine/Serine exporter ThrE" evidence="9">
    <location>
        <begin position="724"/>
        <end position="869"/>
    </location>
</feature>
<feature type="transmembrane region" description="Helical" evidence="7">
    <location>
        <begin position="677"/>
        <end position="698"/>
    </location>
</feature>
<proteinExistence type="inferred from homology"/>
<feature type="transmembrane region" description="Helical" evidence="7">
    <location>
        <begin position="633"/>
        <end position="656"/>
    </location>
</feature>
<dbReference type="Pfam" id="PF06738">
    <property type="entry name" value="ThrE"/>
    <property type="match status" value="1"/>
</dbReference>
<evidence type="ECO:0000259" key="8">
    <source>
        <dbReference type="Pfam" id="PF06738"/>
    </source>
</evidence>
<dbReference type="AlphaFoldDB" id="A0A507QVR9"/>
<evidence type="ECO:0008006" key="12">
    <source>
        <dbReference type="Google" id="ProtNLM"/>
    </source>
</evidence>
<keyword evidence="11" id="KW-1185">Reference proteome</keyword>
<feature type="compositionally biased region" description="Basic and acidic residues" evidence="6">
    <location>
        <begin position="224"/>
        <end position="249"/>
    </location>
</feature>
<feature type="transmembrane region" description="Helical" evidence="7">
    <location>
        <begin position="602"/>
        <end position="621"/>
    </location>
</feature>
<evidence type="ECO:0000256" key="3">
    <source>
        <dbReference type="ARBA" id="ARBA00022989"/>
    </source>
</evidence>
<evidence type="ECO:0000256" key="4">
    <source>
        <dbReference type="ARBA" id="ARBA00023136"/>
    </source>
</evidence>
<feature type="compositionally biased region" description="Basic and acidic residues" evidence="6">
    <location>
        <begin position="158"/>
        <end position="170"/>
    </location>
</feature>
<keyword evidence="3 7" id="KW-1133">Transmembrane helix</keyword>
<dbReference type="GO" id="GO:0016020">
    <property type="term" value="C:membrane"/>
    <property type="evidence" value="ECO:0007669"/>
    <property type="project" value="UniProtKB-SubCell"/>
</dbReference>
<keyword evidence="4 7" id="KW-0472">Membrane</keyword>